<keyword evidence="6" id="KW-0472">Membrane</keyword>
<sequence length="407" mass="43054">MQPLAQRADTSETRTIYVVGAGIAGLTLTLALAKFGARVVLLERASALSEVGAGLQVSPNARQVLNGLGLDRPIADASFEPAGIDVYPHGAGRPIGPLLLGAAAERRFGAPYAVMHRADLVDVLYRACRRFANVDMLFGIKGFSAEVQGTGVALEITEADGRTRGGRGFALVGADGVHSQVRTQLLGEAAARPTGSVAWRAMLPAGTVAGVLSPQNTSLMLGSGYHGVIYPLPHRDQVNVVVITRQRPSDASSSAPRIGWSLTRSGRLEAVLAAAEGRWSHWPLLEARPRAWHRGPIGLVGDAAHAMPPFQAQGAAMAIEDAATLAPLLVSQPSAEAAFARYGAARRGRVERVRKQSSANGRIFHLPWPLSVARDTVVRLGGGEGQLRRLGWLYGHNAMDGTGHKRD</sequence>
<evidence type="ECO:0000256" key="4">
    <source>
        <dbReference type="ARBA" id="ARBA00023002"/>
    </source>
</evidence>
<dbReference type="SUPFAM" id="SSF51905">
    <property type="entry name" value="FAD/NAD(P)-binding domain"/>
    <property type="match status" value="1"/>
</dbReference>
<keyword evidence="9" id="KW-1185">Reference proteome</keyword>
<dbReference type="STRING" id="665118.SAMN02983003_1633"/>
<evidence type="ECO:0000256" key="6">
    <source>
        <dbReference type="SAM" id="Phobius"/>
    </source>
</evidence>
<evidence type="ECO:0000256" key="2">
    <source>
        <dbReference type="ARBA" id="ARBA00022630"/>
    </source>
</evidence>
<protein>
    <submittedName>
        <fullName evidence="8">Salicylate hydroxylase</fullName>
    </submittedName>
</protein>
<keyword evidence="4" id="KW-0560">Oxidoreductase</keyword>
<dbReference type="Gene3D" id="3.50.50.60">
    <property type="entry name" value="FAD/NAD(P)-binding domain"/>
    <property type="match status" value="1"/>
</dbReference>
<dbReference type="InterPro" id="IPR050493">
    <property type="entry name" value="FAD-dep_Monooxygenase_BioMet"/>
</dbReference>
<keyword evidence="6" id="KW-1133">Transmembrane helix</keyword>
<evidence type="ECO:0000313" key="9">
    <source>
        <dbReference type="Proteomes" id="UP000183447"/>
    </source>
</evidence>
<dbReference type="GO" id="GO:0004497">
    <property type="term" value="F:monooxygenase activity"/>
    <property type="evidence" value="ECO:0007669"/>
    <property type="project" value="UniProtKB-KW"/>
</dbReference>
<evidence type="ECO:0000256" key="5">
    <source>
        <dbReference type="ARBA" id="ARBA00023033"/>
    </source>
</evidence>
<reference evidence="8 9" key="1">
    <citation type="submission" date="2016-11" db="EMBL/GenBank/DDBJ databases">
        <authorList>
            <person name="Jaros S."/>
            <person name="Januszkiewicz K."/>
            <person name="Wedrychowicz H."/>
        </authorList>
    </citation>
    <scope>NUCLEOTIDE SEQUENCE [LARGE SCALE GENOMIC DNA]</scope>
    <source>
        <strain evidence="8 9">ATCC 23634</strain>
    </source>
</reference>
<gene>
    <name evidence="8" type="ORF">SAMN02983003_1633</name>
</gene>
<dbReference type="InterPro" id="IPR036188">
    <property type="entry name" value="FAD/NAD-bd_sf"/>
</dbReference>
<dbReference type="PANTHER" id="PTHR13789">
    <property type="entry name" value="MONOOXYGENASE"/>
    <property type="match status" value="1"/>
</dbReference>
<proteinExistence type="predicted"/>
<dbReference type="Proteomes" id="UP000183447">
    <property type="component" value="Unassembled WGS sequence"/>
</dbReference>
<dbReference type="PANTHER" id="PTHR13789:SF318">
    <property type="entry name" value="GERANYLGERANYL DIPHOSPHATE REDUCTASE"/>
    <property type="match status" value="1"/>
</dbReference>
<evidence type="ECO:0000259" key="7">
    <source>
        <dbReference type="Pfam" id="PF01494"/>
    </source>
</evidence>
<dbReference type="GO" id="GO:0071949">
    <property type="term" value="F:FAD binding"/>
    <property type="evidence" value="ECO:0007669"/>
    <property type="project" value="InterPro"/>
</dbReference>
<keyword evidence="2" id="KW-0285">Flavoprotein</keyword>
<organism evidence="8 9">
    <name type="scientific">Devosia enhydra</name>
    <dbReference type="NCBI Taxonomy" id="665118"/>
    <lineage>
        <taxon>Bacteria</taxon>
        <taxon>Pseudomonadati</taxon>
        <taxon>Pseudomonadota</taxon>
        <taxon>Alphaproteobacteria</taxon>
        <taxon>Hyphomicrobiales</taxon>
        <taxon>Devosiaceae</taxon>
        <taxon>Devosia</taxon>
    </lineage>
</organism>
<feature type="domain" description="FAD-binding" evidence="7">
    <location>
        <begin position="16"/>
        <end position="354"/>
    </location>
</feature>
<dbReference type="EMBL" id="FPKU01000001">
    <property type="protein sequence ID" value="SFZ83419.1"/>
    <property type="molecule type" value="Genomic_DNA"/>
</dbReference>
<evidence type="ECO:0000313" key="8">
    <source>
        <dbReference type="EMBL" id="SFZ83419.1"/>
    </source>
</evidence>
<name>A0A1K2HWK1_9HYPH</name>
<dbReference type="PRINTS" id="PR00420">
    <property type="entry name" value="RNGMNOXGNASE"/>
</dbReference>
<keyword evidence="5" id="KW-0503">Monooxygenase</keyword>
<dbReference type="RefSeq" id="WP_072340708.1">
    <property type="nucleotide sequence ID" value="NZ_FPKU01000001.1"/>
</dbReference>
<evidence type="ECO:0000256" key="1">
    <source>
        <dbReference type="ARBA" id="ARBA00001974"/>
    </source>
</evidence>
<feature type="transmembrane region" description="Helical" evidence="6">
    <location>
        <begin position="16"/>
        <end position="37"/>
    </location>
</feature>
<dbReference type="InterPro" id="IPR002938">
    <property type="entry name" value="FAD-bd"/>
</dbReference>
<evidence type="ECO:0000256" key="3">
    <source>
        <dbReference type="ARBA" id="ARBA00022827"/>
    </source>
</evidence>
<dbReference type="SUPFAM" id="SSF54373">
    <property type="entry name" value="FAD-linked reductases, C-terminal domain"/>
    <property type="match status" value="1"/>
</dbReference>
<keyword evidence="3" id="KW-0274">FAD</keyword>
<dbReference type="Pfam" id="PF01494">
    <property type="entry name" value="FAD_binding_3"/>
    <property type="match status" value="1"/>
</dbReference>
<comment type="cofactor">
    <cofactor evidence="1">
        <name>FAD</name>
        <dbReference type="ChEBI" id="CHEBI:57692"/>
    </cofactor>
</comment>
<keyword evidence="6" id="KW-0812">Transmembrane</keyword>
<dbReference type="AlphaFoldDB" id="A0A1K2HWK1"/>
<accession>A0A1K2HWK1</accession>